<evidence type="ECO:0000259" key="3">
    <source>
        <dbReference type="PROSITE" id="PS51762"/>
    </source>
</evidence>
<dbReference type="AlphaFoldDB" id="A0AAV9JUJ7"/>
<evidence type="ECO:0000313" key="5">
    <source>
        <dbReference type="Proteomes" id="UP001324427"/>
    </source>
</evidence>
<evidence type="ECO:0000256" key="2">
    <source>
        <dbReference type="SAM" id="SignalP"/>
    </source>
</evidence>
<feature type="domain" description="GH16" evidence="3">
    <location>
        <begin position="28"/>
        <end position="311"/>
    </location>
</feature>
<feature type="compositionally biased region" description="Basic residues" evidence="1">
    <location>
        <begin position="405"/>
        <end position="416"/>
    </location>
</feature>
<dbReference type="InterPro" id="IPR000757">
    <property type="entry name" value="Beta-glucanase-like"/>
</dbReference>
<dbReference type="EMBL" id="JAVFHQ010000005">
    <property type="protein sequence ID" value="KAK4549235.1"/>
    <property type="molecule type" value="Genomic_DNA"/>
</dbReference>
<dbReference type="PANTHER" id="PTHR10963:SF24">
    <property type="entry name" value="GLYCOSIDASE C21B10.07-RELATED"/>
    <property type="match status" value="1"/>
</dbReference>
<reference evidence="4 5" key="1">
    <citation type="submission" date="2021-11" db="EMBL/GenBank/DDBJ databases">
        <title>Black yeast isolated from Biological Soil Crust.</title>
        <authorList>
            <person name="Kurbessoian T."/>
        </authorList>
    </citation>
    <scope>NUCLEOTIDE SEQUENCE [LARGE SCALE GENOMIC DNA]</scope>
    <source>
        <strain evidence="4 5">CCFEE 5522</strain>
    </source>
</reference>
<dbReference type="GO" id="GO:0004553">
    <property type="term" value="F:hydrolase activity, hydrolyzing O-glycosyl compounds"/>
    <property type="evidence" value="ECO:0007669"/>
    <property type="project" value="InterPro"/>
</dbReference>
<name>A0AAV9JUJ7_9PEZI</name>
<dbReference type="InterPro" id="IPR050546">
    <property type="entry name" value="Glycosyl_Hydrlase_16"/>
</dbReference>
<gene>
    <name evidence="4" type="ORF">LTR36_007693</name>
</gene>
<proteinExistence type="predicted"/>
<dbReference type="PROSITE" id="PS51762">
    <property type="entry name" value="GH16_2"/>
    <property type="match status" value="1"/>
</dbReference>
<dbReference type="PANTHER" id="PTHR10963">
    <property type="entry name" value="GLYCOSYL HYDROLASE-RELATED"/>
    <property type="match status" value="1"/>
</dbReference>
<dbReference type="Pfam" id="PF26113">
    <property type="entry name" value="GH16_XgeA"/>
    <property type="match status" value="1"/>
</dbReference>
<organism evidence="4 5">
    <name type="scientific">Oleoguttula mirabilis</name>
    <dbReference type="NCBI Taxonomy" id="1507867"/>
    <lineage>
        <taxon>Eukaryota</taxon>
        <taxon>Fungi</taxon>
        <taxon>Dikarya</taxon>
        <taxon>Ascomycota</taxon>
        <taxon>Pezizomycotina</taxon>
        <taxon>Dothideomycetes</taxon>
        <taxon>Dothideomycetidae</taxon>
        <taxon>Mycosphaerellales</taxon>
        <taxon>Teratosphaeriaceae</taxon>
        <taxon>Oleoguttula</taxon>
    </lineage>
</organism>
<feature type="region of interest" description="Disordered" evidence="1">
    <location>
        <begin position="375"/>
        <end position="443"/>
    </location>
</feature>
<protein>
    <recommendedName>
        <fullName evidence="3">GH16 domain-containing protein</fullName>
    </recommendedName>
</protein>
<sequence>MFATRYIFTALTAASFATIGRTAPTTTQSSAASNYSLVADFSGSSFFDGFTTFVGADPTEGNVNYVGMKSGAENGLLGFIDNQATNSVNAYIGVDYQNVTASRNSIRLSSKQTFDAGTVITFDFIHAPVAYGTWPALWMLGDVPGAVWPDAGGEADILEWVHESSFNSMTLHTAPGCTVLNSTSTFQGQLQNSNCNAGSGSDGCSIEALSQAANGNGKTLATAGAAFNDQGGAVYAVDWRTSGLSVYMFARDNLPADLAAGKPDPSSWSVAPLAAFSGSGCDFTTSLSKMQIIEDITFCGAWAGKPDVWQSSGAAAATKTSTCSDYVMNNPKAFKDAYFEIASIRVYSSTGAEPGTATSAKRDLSAESLEFQTINIGDRHNITDGSDATAPQPIGAQNATNGTGHGHHFGHHHHGHFNGTYHHGNQSAYSTGMHITPPQPQSTTSLAAMPEKNGVTIALNNASGIANATSGSAALTDFSVSSAECWAGAALIAFAVAALI</sequence>
<comment type="caution">
    <text evidence="4">The sequence shown here is derived from an EMBL/GenBank/DDBJ whole genome shotgun (WGS) entry which is preliminary data.</text>
</comment>
<dbReference type="InterPro" id="IPR013320">
    <property type="entry name" value="ConA-like_dom_sf"/>
</dbReference>
<dbReference type="Proteomes" id="UP001324427">
    <property type="component" value="Unassembled WGS sequence"/>
</dbReference>
<dbReference type="GO" id="GO:0009251">
    <property type="term" value="P:glucan catabolic process"/>
    <property type="evidence" value="ECO:0007669"/>
    <property type="project" value="TreeGrafter"/>
</dbReference>
<feature type="chain" id="PRO_5043821552" description="GH16 domain-containing protein" evidence="2">
    <location>
        <begin position="23"/>
        <end position="500"/>
    </location>
</feature>
<keyword evidence="5" id="KW-1185">Reference proteome</keyword>
<accession>A0AAV9JUJ7</accession>
<keyword evidence="2" id="KW-0732">Signal</keyword>
<dbReference type="SUPFAM" id="SSF49899">
    <property type="entry name" value="Concanavalin A-like lectins/glucanases"/>
    <property type="match status" value="1"/>
</dbReference>
<evidence type="ECO:0000313" key="4">
    <source>
        <dbReference type="EMBL" id="KAK4549235.1"/>
    </source>
</evidence>
<dbReference type="Gene3D" id="2.60.120.200">
    <property type="match status" value="1"/>
</dbReference>
<feature type="signal peptide" evidence="2">
    <location>
        <begin position="1"/>
        <end position="22"/>
    </location>
</feature>
<evidence type="ECO:0000256" key="1">
    <source>
        <dbReference type="SAM" id="MobiDB-lite"/>
    </source>
</evidence>